<proteinExistence type="predicted"/>
<name>A0A645CYN9_9ZZZZ</name>
<gene>
    <name evidence="1" type="ORF">SDC9_129026</name>
</gene>
<evidence type="ECO:0000313" key="1">
    <source>
        <dbReference type="EMBL" id="MPM81968.1"/>
    </source>
</evidence>
<dbReference type="EMBL" id="VSSQ01031175">
    <property type="protein sequence ID" value="MPM81968.1"/>
    <property type="molecule type" value="Genomic_DNA"/>
</dbReference>
<dbReference type="AlphaFoldDB" id="A0A645CYN9"/>
<reference evidence="1" key="1">
    <citation type="submission" date="2019-08" db="EMBL/GenBank/DDBJ databases">
        <authorList>
            <person name="Kucharzyk K."/>
            <person name="Murdoch R.W."/>
            <person name="Higgins S."/>
            <person name="Loffler F."/>
        </authorList>
    </citation>
    <scope>NUCLEOTIDE SEQUENCE</scope>
</reference>
<protein>
    <submittedName>
        <fullName evidence="1">Uncharacterized protein</fullName>
    </submittedName>
</protein>
<comment type="caution">
    <text evidence="1">The sequence shown here is derived from an EMBL/GenBank/DDBJ whole genome shotgun (WGS) entry which is preliminary data.</text>
</comment>
<sequence>MVDFVLHRQNVLVVIDQANVAIAGIDKHLLCAEVVRRRVQTDDEMPWKEVLSKCLIIGIRVNEDVSERCGRVADVATAVEQ</sequence>
<accession>A0A645CYN9</accession>
<organism evidence="1">
    <name type="scientific">bioreactor metagenome</name>
    <dbReference type="NCBI Taxonomy" id="1076179"/>
    <lineage>
        <taxon>unclassified sequences</taxon>
        <taxon>metagenomes</taxon>
        <taxon>ecological metagenomes</taxon>
    </lineage>
</organism>